<dbReference type="SUPFAM" id="SSF57552">
    <property type="entry name" value="Blood coagulation inhibitor (disintegrin)"/>
    <property type="match status" value="1"/>
</dbReference>
<dbReference type="InterPro" id="IPR002870">
    <property type="entry name" value="Peptidase_M12B_N"/>
</dbReference>
<dbReference type="PANTHER" id="PTHR11905:SF38">
    <property type="entry name" value="DISINTEGRIN AND METALLOPROTEINASE DOMAIN-CONTAINING PROTEIN 33"/>
    <property type="match status" value="1"/>
</dbReference>
<dbReference type="InterPro" id="IPR000742">
    <property type="entry name" value="EGF"/>
</dbReference>
<evidence type="ECO:0000256" key="10">
    <source>
        <dbReference type="SAM" id="Phobius"/>
    </source>
</evidence>
<feature type="active site" evidence="8">
    <location>
        <position position="426"/>
    </location>
</feature>
<dbReference type="InterPro" id="IPR024079">
    <property type="entry name" value="MetalloPept_cat_dom_sf"/>
</dbReference>
<proteinExistence type="predicted"/>
<dbReference type="SUPFAM" id="SSF55486">
    <property type="entry name" value="Metalloproteases ('zincins'), catalytic domain"/>
    <property type="match status" value="1"/>
</dbReference>
<dbReference type="GO" id="GO:0006508">
    <property type="term" value="P:proteolysis"/>
    <property type="evidence" value="ECO:0007669"/>
    <property type="project" value="InterPro"/>
</dbReference>
<dbReference type="FunFam" id="3.40.390.10:FF:000002">
    <property type="entry name" value="Disintegrin and metalloproteinase domain-containing protein 22"/>
    <property type="match status" value="1"/>
</dbReference>
<evidence type="ECO:0000256" key="7">
    <source>
        <dbReference type="PROSITE-ProRule" id="PRU00076"/>
    </source>
</evidence>
<dbReference type="InterPro" id="IPR006586">
    <property type="entry name" value="ADAM_Cys-rich"/>
</dbReference>
<evidence type="ECO:0000313" key="14">
    <source>
        <dbReference type="EMBL" id="CAH2299228.1"/>
    </source>
</evidence>
<organism evidence="14 15">
    <name type="scientific">Pelobates cultripes</name>
    <name type="common">Western spadefoot toad</name>
    <dbReference type="NCBI Taxonomy" id="61616"/>
    <lineage>
        <taxon>Eukaryota</taxon>
        <taxon>Metazoa</taxon>
        <taxon>Chordata</taxon>
        <taxon>Craniata</taxon>
        <taxon>Vertebrata</taxon>
        <taxon>Euteleostomi</taxon>
        <taxon>Amphibia</taxon>
        <taxon>Batrachia</taxon>
        <taxon>Anura</taxon>
        <taxon>Pelobatoidea</taxon>
        <taxon>Pelobatidae</taxon>
        <taxon>Pelobates</taxon>
    </lineage>
</organism>
<evidence type="ECO:0000259" key="13">
    <source>
        <dbReference type="PROSITE" id="PS50215"/>
    </source>
</evidence>
<feature type="binding site" evidence="8">
    <location>
        <position position="429"/>
    </location>
    <ligand>
        <name>Zn(2+)</name>
        <dbReference type="ChEBI" id="CHEBI:29105"/>
        <note>catalytic</note>
    </ligand>
</feature>
<dbReference type="SMART" id="SM00608">
    <property type="entry name" value="ACR"/>
    <property type="match status" value="1"/>
</dbReference>
<dbReference type="PROSITE" id="PS00427">
    <property type="entry name" value="DISINTEGRIN_1"/>
    <property type="match status" value="1"/>
</dbReference>
<keyword evidence="8" id="KW-0479">Metal-binding</keyword>
<dbReference type="InterPro" id="IPR018358">
    <property type="entry name" value="Disintegrin_CS"/>
</dbReference>
<name>A0AAD1SEJ1_PELCU</name>
<dbReference type="CDD" id="cd04269">
    <property type="entry name" value="ZnMc_adamalysin_II_like"/>
    <property type="match status" value="1"/>
</dbReference>
<keyword evidence="15" id="KW-1185">Reference proteome</keyword>
<dbReference type="SMART" id="SM00050">
    <property type="entry name" value="DISIN"/>
    <property type="match status" value="1"/>
</dbReference>
<dbReference type="PROSITE" id="PS50215">
    <property type="entry name" value="ADAM_MEPRO"/>
    <property type="match status" value="1"/>
</dbReference>
<keyword evidence="8" id="KW-0862">Zinc</keyword>
<evidence type="ECO:0000256" key="1">
    <source>
        <dbReference type="ARBA" id="ARBA00004479"/>
    </source>
</evidence>
<dbReference type="PANTHER" id="PTHR11905">
    <property type="entry name" value="ADAM A DISINTEGRIN AND METALLOPROTEASE DOMAIN"/>
    <property type="match status" value="1"/>
</dbReference>
<dbReference type="GO" id="GO:0046872">
    <property type="term" value="F:metal ion binding"/>
    <property type="evidence" value="ECO:0007669"/>
    <property type="project" value="UniProtKB-KW"/>
</dbReference>
<accession>A0AAD1SEJ1</accession>
<evidence type="ECO:0000256" key="9">
    <source>
        <dbReference type="SAM" id="MobiDB-lite"/>
    </source>
</evidence>
<evidence type="ECO:0000256" key="2">
    <source>
        <dbReference type="ARBA" id="ARBA00022692"/>
    </source>
</evidence>
<evidence type="ECO:0000256" key="4">
    <source>
        <dbReference type="ARBA" id="ARBA00023136"/>
    </source>
</evidence>
<feature type="transmembrane region" description="Helical" evidence="10">
    <location>
        <begin position="784"/>
        <end position="807"/>
    </location>
</feature>
<dbReference type="Pfam" id="PF01421">
    <property type="entry name" value="Reprolysin"/>
    <property type="match status" value="1"/>
</dbReference>
<dbReference type="PROSITE" id="PS01186">
    <property type="entry name" value="EGF_2"/>
    <property type="match status" value="1"/>
</dbReference>
<dbReference type="Proteomes" id="UP001295444">
    <property type="component" value="Chromosome 06"/>
</dbReference>
<dbReference type="EMBL" id="OW240917">
    <property type="protein sequence ID" value="CAH2299228.1"/>
    <property type="molecule type" value="Genomic_DNA"/>
</dbReference>
<comment type="subcellular location">
    <subcellularLocation>
        <location evidence="1">Membrane</location>
        <topology evidence="1">Single-pass type I membrane protein</topology>
    </subcellularLocation>
</comment>
<dbReference type="FunFam" id="4.10.70.10:FF:000001">
    <property type="entry name" value="Disintegrin and metalloproteinase domain-containing protein 22"/>
    <property type="match status" value="1"/>
</dbReference>
<evidence type="ECO:0000256" key="3">
    <source>
        <dbReference type="ARBA" id="ARBA00022989"/>
    </source>
</evidence>
<feature type="domain" description="Peptidase M12B" evidence="13">
    <location>
        <begin position="292"/>
        <end position="489"/>
    </location>
</feature>
<evidence type="ECO:0000256" key="6">
    <source>
        <dbReference type="PROSITE-ProRule" id="PRU00068"/>
    </source>
</evidence>
<dbReference type="PROSITE" id="PS50214">
    <property type="entry name" value="DISINTEGRIN_2"/>
    <property type="match status" value="1"/>
</dbReference>
<dbReference type="AlphaFoldDB" id="A0AAD1SEJ1"/>
<gene>
    <name evidence="14" type="ORF">PECUL_23A047968</name>
</gene>
<feature type="binding site" evidence="8">
    <location>
        <position position="425"/>
    </location>
    <ligand>
        <name>Zn(2+)</name>
        <dbReference type="ChEBI" id="CHEBI:29105"/>
        <note>catalytic</note>
    </ligand>
</feature>
<feature type="disulfide bond" evidence="7">
    <location>
        <begin position="735"/>
        <end position="745"/>
    </location>
</feature>
<feature type="disulfide bond" evidence="6">
    <location>
        <begin position="555"/>
        <end position="575"/>
    </location>
</feature>
<dbReference type="PROSITE" id="PS50026">
    <property type="entry name" value="EGF_3"/>
    <property type="match status" value="1"/>
</dbReference>
<feature type="region of interest" description="Disordered" evidence="9">
    <location>
        <begin position="928"/>
        <end position="957"/>
    </location>
</feature>
<keyword evidence="4 10" id="KW-0472">Membrane</keyword>
<dbReference type="GO" id="GO:0004222">
    <property type="term" value="F:metalloendopeptidase activity"/>
    <property type="evidence" value="ECO:0007669"/>
    <property type="project" value="InterPro"/>
</dbReference>
<feature type="domain" description="Disintegrin" evidence="12">
    <location>
        <begin position="497"/>
        <end position="583"/>
    </location>
</feature>
<keyword evidence="7" id="KW-0245">EGF-like domain</keyword>
<keyword evidence="2 10" id="KW-0812">Transmembrane</keyword>
<dbReference type="Gene3D" id="4.10.70.10">
    <property type="entry name" value="Disintegrin domain"/>
    <property type="match status" value="1"/>
</dbReference>
<dbReference type="Pfam" id="PF00200">
    <property type="entry name" value="Disintegrin"/>
    <property type="match status" value="1"/>
</dbReference>
<comment type="caution">
    <text evidence="7">Lacks conserved residue(s) required for the propagation of feature annotation.</text>
</comment>
<evidence type="ECO:0000259" key="12">
    <source>
        <dbReference type="PROSITE" id="PS50214"/>
    </source>
</evidence>
<dbReference type="InterPro" id="IPR001590">
    <property type="entry name" value="Peptidase_M12B"/>
</dbReference>
<reference evidence="14" key="1">
    <citation type="submission" date="2022-03" db="EMBL/GenBank/DDBJ databases">
        <authorList>
            <person name="Alioto T."/>
            <person name="Alioto T."/>
            <person name="Gomez Garrido J."/>
        </authorList>
    </citation>
    <scope>NUCLEOTIDE SEQUENCE</scope>
</reference>
<dbReference type="Gene3D" id="3.40.390.10">
    <property type="entry name" value="Collagenase (Catalytic Domain)"/>
    <property type="match status" value="1"/>
</dbReference>
<dbReference type="InterPro" id="IPR001762">
    <property type="entry name" value="Disintegrin_dom"/>
</dbReference>
<dbReference type="InterPro" id="IPR034027">
    <property type="entry name" value="Reprolysin_adamalysin"/>
</dbReference>
<protein>
    <submittedName>
        <fullName evidence="14">Disintegrin and metallo ase domain-containing 33</fullName>
    </submittedName>
</protein>
<evidence type="ECO:0000259" key="11">
    <source>
        <dbReference type="PROSITE" id="PS50026"/>
    </source>
</evidence>
<feature type="domain" description="EGF-like" evidence="11">
    <location>
        <begin position="731"/>
        <end position="763"/>
    </location>
</feature>
<dbReference type="Pfam" id="PF08516">
    <property type="entry name" value="ADAM_CR"/>
    <property type="match status" value="1"/>
</dbReference>
<dbReference type="GO" id="GO:0016020">
    <property type="term" value="C:membrane"/>
    <property type="evidence" value="ECO:0007669"/>
    <property type="project" value="UniProtKB-SubCell"/>
</dbReference>
<evidence type="ECO:0000313" key="15">
    <source>
        <dbReference type="Proteomes" id="UP001295444"/>
    </source>
</evidence>
<dbReference type="Pfam" id="PF01562">
    <property type="entry name" value="Pep_M12B_propep"/>
    <property type="match status" value="1"/>
</dbReference>
<feature type="binding site" evidence="8">
    <location>
        <position position="435"/>
    </location>
    <ligand>
        <name>Zn(2+)</name>
        <dbReference type="ChEBI" id="CHEBI:29105"/>
        <note>catalytic</note>
    </ligand>
</feature>
<keyword evidence="3 10" id="KW-1133">Transmembrane helix</keyword>
<feature type="region of interest" description="Disordered" evidence="9">
    <location>
        <begin position="873"/>
        <end position="911"/>
    </location>
</feature>
<feature type="disulfide bond" evidence="7">
    <location>
        <begin position="753"/>
        <end position="762"/>
    </location>
</feature>
<evidence type="ECO:0000256" key="5">
    <source>
        <dbReference type="ARBA" id="ARBA00023157"/>
    </source>
</evidence>
<evidence type="ECO:0000256" key="8">
    <source>
        <dbReference type="PROSITE-ProRule" id="PRU00276"/>
    </source>
</evidence>
<sequence length="998" mass="110097">MTRYVTTLPGLRALRGIAPTRRPHRLFWCKLESRAHPPASQVPSIHLLKKHPQQGRKNLKAPTENLFLKWRWTQQRSLSQCRNIKHKCRTNTRKLTWQLRGPEDYNATLHSSLGQWSVQGEAVSAVWLLNGRARRSVNTLDKAFPPKGEIMVTTTERQLILEVEKNHLLLSPQYTETHYSADGQKVTLSPNHTDHCYYHGQIQGHPESSVAISTCAGIRGLIVLNHNNSFYLEPLAVPGHKTHMLYRTEHLPLSEGSCGHGSHVGQATDHLNSFLSQPSHHRMKRNVWGTQKFMELYIVADHSLYRRQNMNLGLTKQRILEIANFVDKFYMSVNIKVALIGLEVWTERDQCEVTDDANYTLRSFLLWKQKSKKKHDNAQLLTGIKFRGTTIGMAPLEGMCTPENSGGVNMDHADVAVGAAATMAHEIGHNFGMSHDNEGCCVEATPEQGGCIMAAATGHPFPRKFSSCSQHQLRSYLQKGGGMCLFNMPNTKDLVAGKKCGNGFLEEGEECDCGEPEECTNPCCHANNCTLKAGAQCAHGDCCQNCKLKVAGTLCREVSGSCDLPEFCKGDAPYCPPNVYMLDGSPCAYGEAYCFNGMCLTHQQQCVDLWGSGAWTAPDNCFIAVNKAGDKYGNCGRKRQGHYVACKTEDAKCGKIQCQSSAAKPKDSNMVSMDTNIWHEGYPVKCRGTYSYSVQEDDSDSSDPGLVMTGTKCGDGMVCRDQRCQNASFFEYDKCLSQCNGNGICNSNWNCHCNSGWAPPNCDKPGQGGSVDSGPVTDDFHDGLMVFLLLLFLVFLPIVAFGIFYWYRQPGSSLNKWLRKTKAKCGMGKSSNQKKNKGHSNAVSALRSFTTPSSTQKGTWGVFQTKATASSNNSQPVNIVRPLRPAPNPVTKSTVEAKPLRPPAPVKTSMSVQAKEVHVHVKLLPPKKPLPSCPVRTTQLNPPRKPLPGNPTQKDTLLVKTPDIKPPLTNSAVQLKGQHRPKPGGKVQAAAAAFLQIK</sequence>
<keyword evidence="5 7" id="KW-1015">Disulfide bond</keyword>
<dbReference type="InterPro" id="IPR036436">
    <property type="entry name" value="Disintegrin_dom_sf"/>
</dbReference>